<gene>
    <name evidence="6 7" type="primary">rbsD</name>
    <name evidence="7" type="ORF">FN961_25220</name>
</gene>
<keyword evidence="5 6" id="KW-0119">Carbohydrate metabolism</keyword>
<protein>
    <recommendedName>
        <fullName evidence="2 6">D-ribose pyranase</fullName>
        <ecNumber evidence="2 6">5.4.99.62</ecNumber>
    </recommendedName>
</protein>
<dbReference type="RefSeq" id="WP_144042906.1">
    <property type="nucleotide sequence ID" value="NZ_BMPL01000063.1"/>
</dbReference>
<dbReference type="SUPFAM" id="SSF102546">
    <property type="entry name" value="RbsD-like"/>
    <property type="match status" value="1"/>
</dbReference>
<evidence type="ECO:0000256" key="6">
    <source>
        <dbReference type="HAMAP-Rule" id="MF_01661"/>
    </source>
</evidence>
<comment type="subcellular location">
    <subcellularLocation>
        <location evidence="6">Cytoplasm</location>
    </subcellularLocation>
</comment>
<comment type="pathway">
    <text evidence="6">Carbohydrate metabolism; D-ribose degradation; D-ribose 5-phosphate from beta-D-ribopyranose: step 1/2.</text>
</comment>
<accession>A0A553JDU2</accession>
<dbReference type="HAMAP" id="MF_01661">
    <property type="entry name" value="D_rib_pyranase"/>
    <property type="match status" value="1"/>
</dbReference>
<dbReference type="InterPro" id="IPR023064">
    <property type="entry name" value="D-ribose_pyranase"/>
</dbReference>
<dbReference type="Proteomes" id="UP000318126">
    <property type="component" value="Unassembled WGS sequence"/>
</dbReference>
<feature type="binding site" evidence="6">
    <location>
        <begin position="128"/>
        <end position="130"/>
    </location>
    <ligand>
        <name>substrate</name>
    </ligand>
</feature>
<dbReference type="UniPathway" id="UPA00916">
    <property type="reaction ID" value="UER00888"/>
</dbReference>
<proteinExistence type="inferred from homology"/>
<dbReference type="InterPro" id="IPR023750">
    <property type="entry name" value="RbsD-like_sf"/>
</dbReference>
<comment type="function">
    <text evidence="6">Catalyzes the interconversion of beta-pyran and beta-furan forms of D-ribose.</text>
</comment>
<feature type="binding site" evidence="6">
    <location>
        <position position="28"/>
    </location>
    <ligand>
        <name>substrate</name>
    </ligand>
</feature>
<evidence type="ECO:0000256" key="3">
    <source>
        <dbReference type="ARBA" id="ARBA00022490"/>
    </source>
</evidence>
<dbReference type="AlphaFoldDB" id="A0A553JDU2"/>
<dbReference type="GO" id="GO:0048029">
    <property type="term" value="F:monosaccharide binding"/>
    <property type="evidence" value="ECO:0007669"/>
    <property type="project" value="InterPro"/>
</dbReference>
<dbReference type="GO" id="GO:0062193">
    <property type="term" value="F:D-ribose pyranase activity"/>
    <property type="evidence" value="ECO:0007669"/>
    <property type="project" value="UniProtKB-EC"/>
</dbReference>
<evidence type="ECO:0000256" key="5">
    <source>
        <dbReference type="ARBA" id="ARBA00023277"/>
    </source>
</evidence>
<evidence type="ECO:0000256" key="2">
    <source>
        <dbReference type="ARBA" id="ARBA00012862"/>
    </source>
</evidence>
<organism evidence="7 8">
    <name type="scientific">Shewanella hanedai</name>
    <name type="common">Alteromonas hanedai</name>
    <dbReference type="NCBI Taxonomy" id="25"/>
    <lineage>
        <taxon>Bacteria</taxon>
        <taxon>Pseudomonadati</taxon>
        <taxon>Pseudomonadota</taxon>
        <taxon>Gammaproteobacteria</taxon>
        <taxon>Alteromonadales</taxon>
        <taxon>Shewanellaceae</taxon>
        <taxon>Shewanella</taxon>
    </lineage>
</organism>
<keyword evidence="3 6" id="KW-0963">Cytoplasm</keyword>
<dbReference type="InterPro" id="IPR007721">
    <property type="entry name" value="RbsD_FucU"/>
</dbReference>
<evidence type="ECO:0000256" key="1">
    <source>
        <dbReference type="ARBA" id="ARBA00000223"/>
    </source>
</evidence>
<dbReference type="PANTHER" id="PTHR37831">
    <property type="entry name" value="D-RIBOSE PYRANASE"/>
    <property type="match status" value="1"/>
</dbReference>
<evidence type="ECO:0000313" key="7">
    <source>
        <dbReference type="EMBL" id="TRY10617.1"/>
    </source>
</evidence>
<dbReference type="NCBIfam" id="NF008761">
    <property type="entry name" value="PRK11797.1"/>
    <property type="match status" value="1"/>
</dbReference>
<sequence>MRKGALLNSDLARVIALSAHTDEITLGDAGLPIPASCERIDLALTHGVPAFIDTLKIVATELQIESVVIAQEMLIHSADMHAQLMQVLEQIGKEQSQPIKITAVSHEAFKVQTAKSRAVVRTGECTPYANIILQAGVVFK</sequence>
<comment type="subunit">
    <text evidence="6">Homodecamer.</text>
</comment>
<feature type="active site" description="Proton donor" evidence="6">
    <location>
        <position position="20"/>
    </location>
</feature>
<dbReference type="EMBL" id="VKGK01000058">
    <property type="protein sequence ID" value="TRY10617.1"/>
    <property type="molecule type" value="Genomic_DNA"/>
</dbReference>
<name>A0A553JDU2_SHEHA</name>
<dbReference type="OrthoDB" id="9805009at2"/>
<keyword evidence="8" id="KW-1185">Reference proteome</keyword>
<dbReference type="PANTHER" id="PTHR37831:SF1">
    <property type="entry name" value="D-RIBOSE PYRANASE"/>
    <property type="match status" value="1"/>
</dbReference>
<comment type="catalytic activity">
    <reaction evidence="1 6">
        <text>beta-D-ribopyranose = beta-D-ribofuranose</text>
        <dbReference type="Rhea" id="RHEA:25432"/>
        <dbReference type="ChEBI" id="CHEBI:27476"/>
        <dbReference type="ChEBI" id="CHEBI:47002"/>
        <dbReference type="EC" id="5.4.99.62"/>
    </reaction>
</comment>
<dbReference type="GO" id="GO:0016872">
    <property type="term" value="F:intramolecular lyase activity"/>
    <property type="evidence" value="ECO:0007669"/>
    <property type="project" value="UniProtKB-UniRule"/>
</dbReference>
<comment type="similarity">
    <text evidence="6">Belongs to the RbsD / FucU family. RbsD subfamily.</text>
</comment>
<evidence type="ECO:0000256" key="4">
    <source>
        <dbReference type="ARBA" id="ARBA00023235"/>
    </source>
</evidence>
<dbReference type="Pfam" id="PF05025">
    <property type="entry name" value="RbsD_FucU"/>
    <property type="match status" value="1"/>
</dbReference>
<dbReference type="Gene3D" id="3.40.1650.10">
    <property type="entry name" value="RbsD-like domain"/>
    <property type="match status" value="1"/>
</dbReference>
<dbReference type="EC" id="5.4.99.62" evidence="2 6"/>
<keyword evidence="4 6" id="KW-0413">Isomerase</keyword>
<dbReference type="GO" id="GO:0005829">
    <property type="term" value="C:cytosol"/>
    <property type="evidence" value="ECO:0007669"/>
    <property type="project" value="TreeGrafter"/>
</dbReference>
<dbReference type="GO" id="GO:0019303">
    <property type="term" value="P:D-ribose catabolic process"/>
    <property type="evidence" value="ECO:0007669"/>
    <property type="project" value="UniProtKB-UniRule"/>
</dbReference>
<evidence type="ECO:0000313" key="8">
    <source>
        <dbReference type="Proteomes" id="UP000318126"/>
    </source>
</evidence>
<feature type="binding site" evidence="6">
    <location>
        <position position="106"/>
    </location>
    <ligand>
        <name>substrate</name>
    </ligand>
</feature>
<comment type="caution">
    <text evidence="7">The sequence shown here is derived from an EMBL/GenBank/DDBJ whole genome shotgun (WGS) entry which is preliminary data.</text>
</comment>
<reference evidence="8" key="1">
    <citation type="submission" date="2019-07" db="EMBL/GenBank/DDBJ databases">
        <title>Shewanella sp. YLB-08 draft genomic sequence.</title>
        <authorList>
            <person name="Yu L."/>
        </authorList>
    </citation>
    <scope>NUCLEOTIDE SEQUENCE [LARGE SCALE GENOMIC DNA]</scope>
    <source>
        <strain evidence="8">JCM 20706</strain>
    </source>
</reference>